<comment type="cofactor">
    <cofactor evidence="8">
        <name>a divalent metal cation</name>
        <dbReference type="ChEBI" id="CHEBI:60240"/>
    </cofactor>
    <text evidence="8">Binds 1 divalent metal cation per subunit.</text>
</comment>
<keyword evidence="4 5" id="KW-0119">Carbohydrate metabolism</keyword>
<dbReference type="HOGENOM" id="CLU_032482_1_2_11"/>
<dbReference type="GO" id="GO:0008448">
    <property type="term" value="F:N-acetylglucosamine-6-phosphate deacetylase activity"/>
    <property type="evidence" value="ECO:0007669"/>
    <property type="project" value="UniProtKB-EC"/>
</dbReference>
<dbReference type="STRING" id="298654.FraEuI1c_3027"/>
<evidence type="ECO:0000256" key="8">
    <source>
        <dbReference type="PIRSR" id="PIRSR038994-3"/>
    </source>
</evidence>
<dbReference type="Gene3D" id="3.20.20.140">
    <property type="entry name" value="Metal-dependent hydrolases"/>
    <property type="match status" value="1"/>
</dbReference>
<proteinExistence type="inferred from homology"/>
<accession>E3JBN2</accession>
<dbReference type="KEGG" id="fri:FraEuI1c_3027"/>
<keyword evidence="3 5" id="KW-0378">Hydrolase</keyword>
<dbReference type="eggNOG" id="COG1820">
    <property type="taxonomic scope" value="Bacteria"/>
</dbReference>
<feature type="binding site" evidence="7">
    <location>
        <begin position="299"/>
        <end position="301"/>
    </location>
    <ligand>
        <name>substrate</name>
    </ligand>
</feature>
<dbReference type="OrthoDB" id="9776488at2"/>
<gene>
    <name evidence="10" type="ordered locus">FraEuI1c_3027</name>
</gene>
<dbReference type="InterPro" id="IPR032466">
    <property type="entry name" value="Metal_Hydrolase"/>
</dbReference>
<dbReference type="InterPro" id="IPR006680">
    <property type="entry name" value="Amidohydro-rel"/>
</dbReference>
<feature type="active site" description="Proton donor/acceptor" evidence="6">
    <location>
        <position position="266"/>
    </location>
</feature>
<keyword evidence="2 8" id="KW-0479">Metal-binding</keyword>
<feature type="binding site" evidence="7">
    <location>
        <begin position="211"/>
        <end position="212"/>
    </location>
    <ligand>
        <name>substrate</name>
    </ligand>
</feature>
<evidence type="ECO:0000259" key="9">
    <source>
        <dbReference type="Pfam" id="PF01979"/>
    </source>
</evidence>
<dbReference type="Gene3D" id="2.30.40.10">
    <property type="entry name" value="Urease, subunit C, domain 1"/>
    <property type="match status" value="1"/>
</dbReference>
<feature type="binding site" evidence="8">
    <location>
        <position position="208"/>
    </location>
    <ligand>
        <name>Zn(2+)</name>
        <dbReference type="ChEBI" id="CHEBI:29105"/>
    </ligand>
</feature>
<evidence type="ECO:0000256" key="1">
    <source>
        <dbReference type="ARBA" id="ARBA00010716"/>
    </source>
</evidence>
<evidence type="ECO:0000256" key="2">
    <source>
        <dbReference type="ARBA" id="ARBA00022723"/>
    </source>
</evidence>
<keyword evidence="11" id="KW-1185">Reference proteome</keyword>
<feature type="binding site" evidence="8">
    <location>
        <position position="123"/>
    </location>
    <ligand>
        <name>Zn(2+)</name>
        <dbReference type="ChEBI" id="CHEBI:29105"/>
    </ligand>
</feature>
<dbReference type="GO" id="GO:0006046">
    <property type="term" value="P:N-acetylglucosamine catabolic process"/>
    <property type="evidence" value="ECO:0007669"/>
    <property type="project" value="TreeGrafter"/>
</dbReference>
<comment type="similarity">
    <text evidence="1 5">Belongs to the metallo-dependent hydrolases superfamily. NagA family.</text>
</comment>
<feature type="domain" description="Amidohydrolase-related" evidence="9">
    <location>
        <begin position="45"/>
        <end position="371"/>
    </location>
</feature>
<sequence length="378" mass="38058">MTGDLRVVGGVAATGRPVEVVIVGGRVVAGPPPDDGPSYDATGCYVLPGLIDLQVNGAAGHDLTDQPDRLWDVAAALARFGVTAFAPTVISSAPEARARALAAFRAGPPPGWAGAVPLGLHYEGPMIAAGRKGAHPERWLVPPSSAVIDGWSRDSGVLLVTLAPELPGALDVIRDLTARGVLVSVGHTEATAAQVADALDAGARLVTHLGNAMPPLRAREPGPIGAALGGSWLVAGVIADGHHLDPLTLSLAWRALGPDRFLAVSDTTAALGLPDGPARLGDQDVIVSAGTVRLPAGTLAGSAASLPQCLRTLVATTGCALGEAVTSATATPAALVGDPARGSLRPGARGDLTILDQELDVVATIVAGHVVHDPNGRY</sequence>
<organism evidence="10 11">
    <name type="scientific">Pseudofrankia inefficax (strain DSM 45817 / CECT 9037 / DDB 130130 / EuI1c)</name>
    <name type="common">Frankia inefficax</name>
    <dbReference type="NCBI Taxonomy" id="298654"/>
    <lineage>
        <taxon>Bacteria</taxon>
        <taxon>Bacillati</taxon>
        <taxon>Actinomycetota</taxon>
        <taxon>Actinomycetes</taxon>
        <taxon>Frankiales</taxon>
        <taxon>Frankiaceae</taxon>
        <taxon>Pseudofrankia</taxon>
    </lineage>
</organism>
<feature type="binding site" evidence="7">
    <location>
        <position position="219"/>
    </location>
    <ligand>
        <name>substrate</name>
    </ligand>
</feature>
<dbReference type="InParanoid" id="E3JBN2"/>
<reference evidence="10 11" key="1">
    <citation type="submission" date="2010-10" db="EMBL/GenBank/DDBJ databases">
        <title>Complete sequence of Frankia sp. EuI1c.</title>
        <authorList>
            <consortium name="US DOE Joint Genome Institute"/>
            <person name="Lucas S."/>
            <person name="Copeland A."/>
            <person name="Lapidus A."/>
            <person name="Cheng J.-F."/>
            <person name="Bruce D."/>
            <person name="Goodwin L."/>
            <person name="Pitluck S."/>
            <person name="Chertkov O."/>
            <person name="Detter J.C."/>
            <person name="Han C."/>
            <person name="Tapia R."/>
            <person name="Land M."/>
            <person name="Hauser L."/>
            <person name="Jeffries C."/>
            <person name="Kyrpides N."/>
            <person name="Ivanova N."/>
            <person name="Mikhailova N."/>
            <person name="Beauchemin N."/>
            <person name="Sen A."/>
            <person name="Sur S.A."/>
            <person name="Gtari M."/>
            <person name="Wall L."/>
            <person name="Tisa L."/>
            <person name="Woyke T."/>
        </authorList>
    </citation>
    <scope>NUCLEOTIDE SEQUENCE [LARGE SCALE GENOMIC DNA]</scope>
    <source>
        <strain evidence="11">DSM 45817 / CECT 9037 / EuI1c</strain>
    </source>
</reference>
<dbReference type="RefSeq" id="WP_013424170.1">
    <property type="nucleotide sequence ID" value="NC_014666.1"/>
</dbReference>
<evidence type="ECO:0000256" key="6">
    <source>
        <dbReference type="PIRSR" id="PIRSR038994-1"/>
    </source>
</evidence>
<evidence type="ECO:0000313" key="10">
    <source>
        <dbReference type="EMBL" id="ADP81052.1"/>
    </source>
</evidence>
<dbReference type="PIRSF" id="PIRSF038994">
    <property type="entry name" value="NagA"/>
    <property type="match status" value="1"/>
</dbReference>
<dbReference type="EC" id="3.5.1.25" evidence="10"/>
<dbReference type="InterPro" id="IPR011059">
    <property type="entry name" value="Metal-dep_hydrolase_composite"/>
</dbReference>
<dbReference type="SUPFAM" id="SSF51556">
    <property type="entry name" value="Metallo-dependent hydrolases"/>
    <property type="match status" value="1"/>
</dbReference>
<dbReference type="EMBL" id="CP002299">
    <property type="protein sequence ID" value="ADP81052.1"/>
    <property type="molecule type" value="Genomic_DNA"/>
</dbReference>
<protein>
    <submittedName>
        <fullName evidence="10">N-acetylglucosamine-6-phosphate deacetylase</fullName>
        <ecNumber evidence="10">3.5.1.25</ecNumber>
    </submittedName>
</protein>
<dbReference type="PANTHER" id="PTHR11113">
    <property type="entry name" value="N-ACETYLGLUCOSAMINE-6-PHOSPHATE DEACETYLASE"/>
    <property type="match status" value="1"/>
</dbReference>
<evidence type="ECO:0000313" key="11">
    <source>
        <dbReference type="Proteomes" id="UP000002484"/>
    </source>
</evidence>
<evidence type="ECO:0000256" key="5">
    <source>
        <dbReference type="PIRNR" id="PIRNR038994"/>
    </source>
</evidence>
<feature type="binding site" evidence="7">
    <location>
        <position position="134"/>
    </location>
    <ligand>
        <name>substrate</name>
    </ligand>
</feature>
<evidence type="ECO:0000256" key="3">
    <source>
        <dbReference type="ARBA" id="ARBA00022801"/>
    </source>
</evidence>
<dbReference type="FunCoup" id="E3JBN2">
    <property type="interactions" value="149"/>
</dbReference>
<dbReference type="Proteomes" id="UP000002484">
    <property type="component" value="Chromosome"/>
</dbReference>
<evidence type="ECO:0000256" key="7">
    <source>
        <dbReference type="PIRSR" id="PIRSR038994-2"/>
    </source>
</evidence>
<dbReference type="InterPro" id="IPR003764">
    <property type="entry name" value="GlcNAc_6-P_deAcase"/>
</dbReference>
<dbReference type="PANTHER" id="PTHR11113:SF14">
    <property type="entry name" value="N-ACETYLGLUCOSAMINE-6-PHOSPHATE DEACETYLASE"/>
    <property type="match status" value="1"/>
</dbReference>
<evidence type="ECO:0000256" key="4">
    <source>
        <dbReference type="ARBA" id="ARBA00023277"/>
    </source>
</evidence>
<dbReference type="SUPFAM" id="SSF51338">
    <property type="entry name" value="Composite domain of metallo-dependent hydrolases"/>
    <property type="match status" value="1"/>
</dbReference>
<dbReference type="Pfam" id="PF01979">
    <property type="entry name" value="Amidohydro_1"/>
    <property type="match status" value="1"/>
</dbReference>
<dbReference type="AlphaFoldDB" id="E3JBN2"/>
<dbReference type="GO" id="GO:0046872">
    <property type="term" value="F:metal ion binding"/>
    <property type="evidence" value="ECO:0007669"/>
    <property type="project" value="UniProtKB-KW"/>
</dbReference>
<feature type="binding site" evidence="7">
    <location>
        <position position="243"/>
    </location>
    <ligand>
        <name>substrate</name>
    </ligand>
</feature>
<name>E3JBN2_PSEI1</name>
<feature type="binding site" evidence="8">
    <location>
        <position position="187"/>
    </location>
    <ligand>
        <name>Zn(2+)</name>
        <dbReference type="ChEBI" id="CHEBI:29105"/>
    </ligand>
</feature>